<dbReference type="Proteomes" id="UP001054252">
    <property type="component" value="Unassembled WGS sequence"/>
</dbReference>
<evidence type="ECO:0000256" key="4">
    <source>
        <dbReference type="ARBA" id="ARBA00022777"/>
    </source>
</evidence>
<evidence type="ECO:0000313" key="6">
    <source>
        <dbReference type="Proteomes" id="UP001054252"/>
    </source>
</evidence>
<organism evidence="5 6">
    <name type="scientific">Rubroshorea leprosula</name>
    <dbReference type="NCBI Taxonomy" id="152421"/>
    <lineage>
        <taxon>Eukaryota</taxon>
        <taxon>Viridiplantae</taxon>
        <taxon>Streptophyta</taxon>
        <taxon>Embryophyta</taxon>
        <taxon>Tracheophyta</taxon>
        <taxon>Spermatophyta</taxon>
        <taxon>Magnoliopsida</taxon>
        <taxon>eudicotyledons</taxon>
        <taxon>Gunneridae</taxon>
        <taxon>Pentapetalae</taxon>
        <taxon>rosids</taxon>
        <taxon>malvids</taxon>
        <taxon>Malvales</taxon>
        <taxon>Dipterocarpaceae</taxon>
        <taxon>Rubroshorea</taxon>
    </lineage>
</organism>
<sequence length="53" mass="5816">MILPWSESAKQACQLWVIPSTDILGPIAEAIASHLGVSPYGLPRVFPLSEDYF</sequence>
<proteinExistence type="predicted"/>
<evidence type="ECO:0000313" key="5">
    <source>
        <dbReference type="EMBL" id="GKV41732.1"/>
    </source>
</evidence>
<evidence type="ECO:0000256" key="1">
    <source>
        <dbReference type="ARBA" id="ARBA00022527"/>
    </source>
</evidence>
<accession>A0AAV5LX41</accession>
<keyword evidence="1" id="KW-0723">Serine/threonine-protein kinase</keyword>
<evidence type="ECO:0000256" key="3">
    <source>
        <dbReference type="ARBA" id="ARBA00022741"/>
    </source>
</evidence>
<comment type="caution">
    <text evidence="5">The sequence shown here is derived from an EMBL/GenBank/DDBJ whole genome shotgun (WGS) entry which is preliminary data.</text>
</comment>
<gene>
    <name evidence="5" type="ORF">SLEP1_g49229</name>
</gene>
<dbReference type="EMBL" id="BPVZ01000152">
    <property type="protein sequence ID" value="GKV41732.1"/>
    <property type="molecule type" value="Genomic_DNA"/>
</dbReference>
<name>A0AAV5LX41_9ROSI</name>
<dbReference type="GO" id="GO:0004674">
    <property type="term" value="F:protein serine/threonine kinase activity"/>
    <property type="evidence" value="ECO:0007669"/>
    <property type="project" value="UniProtKB-KW"/>
</dbReference>
<dbReference type="PANTHER" id="PTHR31756">
    <property type="entry name" value="PYRUVATE, PHOSPHATE DIKINASE REGULATORY PROTEIN 1, CHLOROPLASTIC"/>
    <property type="match status" value="1"/>
</dbReference>
<dbReference type="InterPro" id="IPR005177">
    <property type="entry name" value="Kinase-pyrophosphorylase"/>
</dbReference>
<protein>
    <submittedName>
        <fullName evidence="5">Uncharacterized protein</fullName>
    </submittedName>
</protein>
<keyword evidence="4" id="KW-0418">Kinase</keyword>
<reference evidence="5 6" key="1">
    <citation type="journal article" date="2021" name="Commun. Biol.">
        <title>The genome of Shorea leprosula (Dipterocarpaceae) highlights the ecological relevance of drought in aseasonal tropical rainforests.</title>
        <authorList>
            <person name="Ng K.K.S."/>
            <person name="Kobayashi M.J."/>
            <person name="Fawcett J.A."/>
            <person name="Hatakeyama M."/>
            <person name="Paape T."/>
            <person name="Ng C.H."/>
            <person name="Ang C.C."/>
            <person name="Tnah L.H."/>
            <person name="Lee C.T."/>
            <person name="Nishiyama T."/>
            <person name="Sese J."/>
            <person name="O'Brien M.J."/>
            <person name="Copetti D."/>
            <person name="Mohd Noor M.I."/>
            <person name="Ong R.C."/>
            <person name="Putra M."/>
            <person name="Sireger I.Z."/>
            <person name="Indrioko S."/>
            <person name="Kosugi Y."/>
            <person name="Izuno A."/>
            <person name="Isagi Y."/>
            <person name="Lee S.L."/>
            <person name="Shimizu K.K."/>
        </authorList>
    </citation>
    <scope>NUCLEOTIDE SEQUENCE [LARGE SCALE GENOMIC DNA]</scope>
    <source>
        <strain evidence="5">214</strain>
    </source>
</reference>
<evidence type="ECO:0000256" key="2">
    <source>
        <dbReference type="ARBA" id="ARBA00022679"/>
    </source>
</evidence>
<keyword evidence="2" id="KW-0808">Transferase</keyword>
<dbReference type="GO" id="GO:0005524">
    <property type="term" value="F:ATP binding"/>
    <property type="evidence" value="ECO:0007669"/>
    <property type="project" value="InterPro"/>
</dbReference>
<dbReference type="AlphaFoldDB" id="A0AAV5LX41"/>
<keyword evidence="3" id="KW-0547">Nucleotide-binding</keyword>
<dbReference type="PANTHER" id="PTHR31756:SF3">
    <property type="entry name" value="PYRUVATE, PHOSPHATE DIKINASE REGULATORY PROTEIN 1, CHLOROPLASTIC"/>
    <property type="match status" value="1"/>
</dbReference>
<keyword evidence="6" id="KW-1185">Reference proteome</keyword>